<evidence type="ECO:0000313" key="4">
    <source>
        <dbReference type="Proteomes" id="UP001141552"/>
    </source>
</evidence>
<dbReference type="Proteomes" id="UP001141552">
    <property type="component" value="Unassembled WGS sequence"/>
</dbReference>
<evidence type="ECO:0000259" key="2">
    <source>
        <dbReference type="Pfam" id="PF03345"/>
    </source>
</evidence>
<name>A0A9Q0GG18_9ROSI</name>
<reference evidence="3" key="1">
    <citation type="submission" date="2022-02" db="EMBL/GenBank/DDBJ databases">
        <authorList>
            <person name="Henning P.M."/>
            <person name="McCubbin A.G."/>
            <person name="Shore J.S."/>
        </authorList>
    </citation>
    <scope>NUCLEOTIDE SEQUENCE</scope>
    <source>
        <strain evidence="3">F60SS</strain>
        <tissue evidence="3">Leaves</tissue>
    </source>
</reference>
<proteinExistence type="inferred from homology"/>
<protein>
    <recommendedName>
        <fullName evidence="1">Dolichyl-diphosphooligosaccharide--protein glycosyltransferase 48 kDa subunit</fullName>
        <shortName evidence="1">Oligosaccharyl transferase 48 kDa subunit</shortName>
    </recommendedName>
</protein>
<dbReference type="Pfam" id="PF03345">
    <property type="entry name" value="OST48_N"/>
    <property type="match status" value="1"/>
</dbReference>
<comment type="similarity">
    <text evidence="1">Belongs to the DDOST 48 kDa subunit family.</text>
</comment>
<keyword evidence="1" id="KW-0256">Endoplasmic reticulum</keyword>
<keyword evidence="4" id="KW-1185">Reference proteome</keyword>
<comment type="subcellular location">
    <subcellularLocation>
        <location evidence="1">Endoplasmic reticulum membrane</location>
        <topology evidence="1">Single-pass type I membrane protein</topology>
    </subcellularLocation>
</comment>
<evidence type="ECO:0000313" key="3">
    <source>
        <dbReference type="EMBL" id="KAJ4849588.1"/>
    </source>
</evidence>
<dbReference type="OrthoDB" id="1302255at2759"/>
<dbReference type="PANTHER" id="PTHR10830:SF0">
    <property type="entry name" value="DOLICHYL-DIPHOSPHOOLIGOSACCHARIDE--PROTEIN GLYCOSYLTRANSFERASE 48 KDA SUBUNIT"/>
    <property type="match status" value="1"/>
</dbReference>
<dbReference type="PANTHER" id="PTHR10830">
    <property type="entry name" value="DOLICHYL-DIPHOSPHOOLIGOSACCHARIDE--PROTEIN GLYCOSYLTRANSFERASE 48 KDA SUBUNIT"/>
    <property type="match status" value="1"/>
</dbReference>
<gene>
    <name evidence="3" type="primary">OST48_2</name>
    <name evidence="3" type="ORF">Tsubulata_038218</name>
</gene>
<comment type="function">
    <text evidence="1">Subunit of the oligosaccharyl transferase (OST) complex that catalyzes the initial transfer of a defined glycan (Glc(3)Man(9)GlcNAc(2) in eukaryotes) from the lipid carrier dolichol-pyrophosphate to an asparagine residue within an Asn-X-Ser/Thr consensus motif in nascent polypeptide chains, the first step in protein N-glycosylation. N-glycosylation occurs cotranslationally and the complex associates with the Sec61 complex at the channel-forming translocon complex that mediates protein translocation across the endoplasmic reticulum (ER).</text>
</comment>
<sequence>MTINLISYGKLNPTPFQPPTIHPLSPLSSSPSLPWRSSGSDHPYRSFLHLFLLLLLPISSFSFSPEPPTDRRVLVLLDNLSLKSSHSLFFTSLQSRGFFLDFKLTDDPSLALQRYGEFLYDALILFSPSADLTFGGKVYVLDFVDSGHDLIFVADSFASDFIKSIATECGVDFDERVVYRQAEDGVRLPRSIHLADPLKSYIDNLS</sequence>
<dbReference type="EMBL" id="JAKUCV010000550">
    <property type="protein sequence ID" value="KAJ4849588.1"/>
    <property type="molecule type" value="Genomic_DNA"/>
</dbReference>
<comment type="subunit">
    <text evidence="1">Component of the oligosaccharyltransferase (OST) complex.</text>
</comment>
<dbReference type="InterPro" id="IPR005013">
    <property type="entry name" value="DDOST_48_kDa_subunit"/>
</dbReference>
<reference evidence="3" key="2">
    <citation type="journal article" date="2023" name="Plants (Basel)">
        <title>Annotation of the Turnera subulata (Passifloraceae) Draft Genome Reveals the S-Locus Evolved after the Divergence of Turneroideae from Passifloroideae in a Stepwise Manner.</title>
        <authorList>
            <person name="Henning P.M."/>
            <person name="Roalson E.H."/>
            <person name="Mir W."/>
            <person name="McCubbin A.G."/>
            <person name="Shore J.S."/>
        </authorList>
    </citation>
    <scope>NUCLEOTIDE SEQUENCE</scope>
    <source>
        <strain evidence="3">F60SS</strain>
    </source>
</reference>
<organism evidence="3 4">
    <name type="scientific">Turnera subulata</name>
    <dbReference type="NCBI Taxonomy" id="218843"/>
    <lineage>
        <taxon>Eukaryota</taxon>
        <taxon>Viridiplantae</taxon>
        <taxon>Streptophyta</taxon>
        <taxon>Embryophyta</taxon>
        <taxon>Tracheophyta</taxon>
        <taxon>Spermatophyta</taxon>
        <taxon>Magnoliopsida</taxon>
        <taxon>eudicotyledons</taxon>
        <taxon>Gunneridae</taxon>
        <taxon>Pentapetalae</taxon>
        <taxon>rosids</taxon>
        <taxon>fabids</taxon>
        <taxon>Malpighiales</taxon>
        <taxon>Passifloraceae</taxon>
        <taxon>Turnera</taxon>
    </lineage>
</organism>
<dbReference type="GO" id="GO:0018279">
    <property type="term" value="P:protein N-linked glycosylation via asparagine"/>
    <property type="evidence" value="ECO:0007669"/>
    <property type="project" value="UniProtKB-UniRule"/>
</dbReference>
<comment type="pathway">
    <text evidence="1">Protein modification; protein glycosylation.</text>
</comment>
<comment type="caution">
    <text evidence="3">The sequence shown here is derived from an EMBL/GenBank/DDBJ whole genome shotgun (WGS) entry which is preliminary data.</text>
</comment>
<evidence type="ECO:0000256" key="1">
    <source>
        <dbReference type="RuleBase" id="RU361142"/>
    </source>
</evidence>
<dbReference type="GO" id="GO:0008250">
    <property type="term" value="C:oligosaccharyltransferase complex"/>
    <property type="evidence" value="ECO:0007669"/>
    <property type="project" value="TreeGrafter"/>
</dbReference>
<dbReference type="InterPro" id="IPR055457">
    <property type="entry name" value="OST48_N"/>
</dbReference>
<feature type="domain" description="OST48 N-terminal" evidence="2">
    <location>
        <begin position="72"/>
        <end position="176"/>
    </location>
</feature>
<accession>A0A9Q0GG18</accession>
<dbReference type="AlphaFoldDB" id="A0A9Q0GG18"/>